<keyword evidence="8" id="KW-0539">Nucleus</keyword>
<evidence type="ECO:0000313" key="12">
    <source>
        <dbReference type="Proteomes" id="UP000253664"/>
    </source>
</evidence>
<dbReference type="PRINTS" id="PR00370">
    <property type="entry name" value="FMOXYGENASE"/>
</dbReference>
<name>A0A367LS11_9HYPO</name>
<proteinExistence type="inferred from homology"/>
<comment type="similarity">
    <text evidence="2">Belongs to the TRM6/GCD10 family.</text>
</comment>
<dbReference type="EMBL" id="LKCN02000001">
    <property type="protein sequence ID" value="RCI17177.1"/>
    <property type="molecule type" value="Genomic_DNA"/>
</dbReference>
<keyword evidence="12" id="KW-1185">Reference proteome</keyword>
<dbReference type="PANTHER" id="PTHR12945">
    <property type="entry name" value="TRANSLATION INITIATION FACTOR EIF3-RELATED"/>
    <property type="match status" value="1"/>
</dbReference>
<dbReference type="AlphaFoldDB" id="A0A367LS11"/>
<gene>
    <name evidence="11" type="ORF">L249_3192</name>
</gene>
<reference evidence="11 12" key="1">
    <citation type="journal article" date="2015" name="BMC Genomics">
        <title>Insights from the genome of Ophiocordyceps polyrhachis-furcata to pathogenicity and host specificity in insect fungi.</title>
        <authorList>
            <person name="Wichadakul D."/>
            <person name="Kobmoo N."/>
            <person name="Ingsriswang S."/>
            <person name="Tangphatsornruang S."/>
            <person name="Chantasingh D."/>
            <person name="Luangsa-ard J.J."/>
            <person name="Eurwilaichitr L."/>
        </authorList>
    </citation>
    <scope>NUCLEOTIDE SEQUENCE [LARGE SCALE GENOMIC DNA]</scope>
    <source>
        <strain evidence="11 12">BCC 54312</strain>
    </source>
</reference>
<keyword evidence="6" id="KW-0274">FAD</keyword>
<dbReference type="InterPro" id="IPR000960">
    <property type="entry name" value="Flavin_mOase"/>
</dbReference>
<dbReference type="GO" id="GO:0030488">
    <property type="term" value="P:tRNA methylation"/>
    <property type="evidence" value="ECO:0007669"/>
    <property type="project" value="InterPro"/>
</dbReference>
<comment type="caution">
    <text evidence="11">The sequence shown here is derived from an EMBL/GenBank/DDBJ whole genome shotgun (WGS) entry which is preliminary data.</text>
</comment>
<evidence type="ECO:0000256" key="1">
    <source>
        <dbReference type="ARBA" id="ARBA00004123"/>
    </source>
</evidence>
<feature type="region of interest" description="Disordered" evidence="10">
    <location>
        <begin position="873"/>
        <end position="913"/>
    </location>
</feature>
<evidence type="ECO:0000256" key="6">
    <source>
        <dbReference type="ARBA" id="ARBA00022827"/>
    </source>
</evidence>
<dbReference type="Proteomes" id="UP000253664">
    <property type="component" value="Unassembled WGS sequence"/>
</dbReference>
<evidence type="ECO:0000256" key="4">
    <source>
        <dbReference type="ARBA" id="ARBA00022630"/>
    </source>
</evidence>
<feature type="compositionally biased region" description="Basic residues" evidence="10">
    <location>
        <begin position="896"/>
        <end position="908"/>
    </location>
</feature>
<accession>A0A367LS11</accession>
<protein>
    <recommendedName>
        <fullName evidence="3">tRNA (adenine(58)-N(1))-methyltransferase non-catalytic subunit TRM6</fullName>
    </recommendedName>
    <alternativeName>
        <fullName evidence="9">tRNA(m1A58)-methyltransferase subunit TRM6</fullName>
    </alternativeName>
</protein>
<keyword evidence="7" id="KW-0560">Oxidoreductase</keyword>
<comment type="subcellular location">
    <subcellularLocation>
        <location evidence="1">Nucleus</location>
    </subcellularLocation>
</comment>
<dbReference type="InterPro" id="IPR036188">
    <property type="entry name" value="FAD/NAD-bd_sf"/>
</dbReference>
<feature type="compositionally biased region" description="Basic and acidic residues" evidence="10">
    <location>
        <begin position="878"/>
        <end position="895"/>
    </location>
</feature>
<evidence type="ECO:0000256" key="7">
    <source>
        <dbReference type="ARBA" id="ARBA00023002"/>
    </source>
</evidence>
<evidence type="ECO:0000256" key="9">
    <source>
        <dbReference type="ARBA" id="ARBA00032319"/>
    </source>
</evidence>
<keyword evidence="5" id="KW-0819">tRNA processing</keyword>
<sequence>MKVAVVGGGPGGLATLKFLSTAHLFFPIEPIEARLFEAENRIGGTFVYRVYEDAELVSSKYLTAFSDFRLPAEAPDFVTPKAYVAYLGAYVEAFHLGSAIECQARVTSIRRGPGGVGHVLTVSKPQGRDFRWSCDAVAVCSGLHVDPFVPHIPGIDKVPVVMHSSRLKRREQFGRGTNVVVCGAGETAMDVAHLAVTSPTASVTICHRDGWFCAPKIIPTPRLQAPTRPNKPVDASVASLFDTAYAHPVLQRSRLLWLAYDQWVKKMHWLISGTEEGPDQWQGHISRHRKRLDSIFLCKSNRALPYISEGHRSRSWWNRLRTGIINVPLADTGGRRIDVMKWPTHVDADGFMHVTEDRSGVRRRIRADVVVLATGYSADFSFLGPDYPRPGQADVRGVYKSDDVSLAFIGFVRPAIGAIPPLAELQAQLWVLRLLQSRFPTAMMPPRGGPDRDALPAYELDFGLHPRCGYDFFASKGGVDHEAYAYQLALDMGAAPTVTYVARKGWRLFFTWAMGSNFNPKFRLVGPWRWEAGAEAVMRGELYAVVRRSGGLLYLTTYTLIPFVVFGTLAPASEFRQSPTQNFVSPHQPPVLALERALGRLDPSQMARNSVQPHGWAALKLPNETLRVLQITPNTTISLGKYGSFPSNLLIERPFHLTYEVQEKRDGESFSRLRVVPGTELNADLLAETADDETPVEEPTLMDDDDDDDDEEEEEEEEARVEAVVVAQDQQDPGGSSRQTLTTAEIEELKRKGVDAGKELVARLMLSHTALDQKSTFSLAKYRLLKERKFLRRFTVLPVDVPLLARWMLEVREPAKILDMRLELIGLVACWADVHFGGAHGRWLAVDDTGGLLVAAMAESMGILYRDDAAAETEAEAENAKPDDTNDTRPEETSPKRRRTSCPRKWPRRGNDLDEHYASGNTITLLHANSQPNLSLLRYFDYDASDPNPPAPHHPLFTHLLAMSWLQLVSPDDDPAYAERPPDASAEELASWKPNRRGNYFRKRRRWARIHQVVDGTRAGGFCGLAVASTMDPVSVLRHALPLLAGGSPIAVYSPHIEPLTRLADCFTIARRAAWLSSPPAAAEGLTTAELEHWEGTAEFPLNPTLILGATVQTSRAKRWQVLPGRTHPHMTARGGSEGYVFTGWRAIPAEGRVSARGKFQKKRVGGT</sequence>
<dbReference type="GO" id="GO:0050661">
    <property type="term" value="F:NADP binding"/>
    <property type="evidence" value="ECO:0007669"/>
    <property type="project" value="InterPro"/>
</dbReference>
<dbReference type="Gene3D" id="3.50.50.60">
    <property type="entry name" value="FAD/NAD(P)-binding domain"/>
    <property type="match status" value="1"/>
</dbReference>
<evidence type="ECO:0000313" key="11">
    <source>
        <dbReference type="EMBL" id="RCI17177.1"/>
    </source>
</evidence>
<keyword evidence="4" id="KW-0285">Flavoprotein</keyword>
<dbReference type="Pfam" id="PF04189">
    <property type="entry name" value="Gcd10p"/>
    <property type="match status" value="1"/>
</dbReference>
<evidence type="ECO:0000256" key="3">
    <source>
        <dbReference type="ARBA" id="ARBA00021704"/>
    </source>
</evidence>
<evidence type="ECO:0000256" key="5">
    <source>
        <dbReference type="ARBA" id="ARBA00022694"/>
    </source>
</evidence>
<feature type="compositionally biased region" description="Acidic residues" evidence="10">
    <location>
        <begin position="689"/>
        <end position="718"/>
    </location>
</feature>
<dbReference type="InterPro" id="IPR020946">
    <property type="entry name" value="Flavin_mOase-like"/>
</dbReference>
<evidence type="ECO:0000256" key="8">
    <source>
        <dbReference type="ARBA" id="ARBA00023242"/>
    </source>
</evidence>
<dbReference type="OrthoDB" id="10254665at2759"/>
<evidence type="ECO:0000256" key="2">
    <source>
        <dbReference type="ARBA" id="ARBA00008320"/>
    </source>
</evidence>
<dbReference type="Pfam" id="PF00743">
    <property type="entry name" value="FMO-like"/>
    <property type="match status" value="2"/>
</dbReference>
<dbReference type="GO" id="GO:0031515">
    <property type="term" value="C:tRNA (m1A) methyltransferase complex"/>
    <property type="evidence" value="ECO:0007669"/>
    <property type="project" value="InterPro"/>
</dbReference>
<dbReference type="InterPro" id="IPR017423">
    <property type="entry name" value="TRM6"/>
</dbReference>
<dbReference type="GO" id="GO:0004499">
    <property type="term" value="F:N,N-dimethylaniline monooxygenase activity"/>
    <property type="evidence" value="ECO:0007669"/>
    <property type="project" value="InterPro"/>
</dbReference>
<dbReference type="PANTHER" id="PTHR12945:SF0">
    <property type="entry name" value="TRNA (ADENINE(58)-N(1))-METHYLTRANSFERASE NON-CATALYTIC SUBUNIT TRM6"/>
    <property type="match status" value="1"/>
</dbReference>
<organism evidence="11 12">
    <name type="scientific">Ophiocordyceps polyrhachis-furcata BCC 54312</name>
    <dbReference type="NCBI Taxonomy" id="1330021"/>
    <lineage>
        <taxon>Eukaryota</taxon>
        <taxon>Fungi</taxon>
        <taxon>Dikarya</taxon>
        <taxon>Ascomycota</taxon>
        <taxon>Pezizomycotina</taxon>
        <taxon>Sordariomycetes</taxon>
        <taxon>Hypocreomycetidae</taxon>
        <taxon>Hypocreales</taxon>
        <taxon>Ophiocordycipitaceae</taxon>
        <taxon>Ophiocordyceps</taxon>
    </lineage>
</organism>
<evidence type="ECO:0000256" key="10">
    <source>
        <dbReference type="SAM" id="MobiDB-lite"/>
    </source>
</evidence>
<dbReference type="GO" id="GO:0050660">
    <property type="term" value="F:flavin adenine dinucleotide binding"/>
    <property type="evidence" value="ECO:0007669"/>
    <property type="project" value="InterPro"/>
</dbReference>
<dbReference type="SUPFAM" id="SSF51905">
    <property type="entry name" value="FAD/NAD(P)-binding domain"/>
    <property type="match status" value="1"/>
</dbReference>
<feature type="region of interest" description="Disordered" evidence="10">
    <location>
        <begin position="683"/>
        <end position="718"/>
    </location>
</feature>
<dbReference type="STRING" id="1330021.A0A367LS11"/>
<dbReference type="GO" id="GO:0005634">
    <property type="term" value="C:nucleus"/>
    <property type="evidence" value="ECO:0007669"/>
    <property type="project" value="UniProtKB-SubCell"/>
</dbReference>